<dbReference type="Proteomes" id="UP001060215">
    <property type="component" value="Chromosome 14"/>
</dbReference>
<keyword evidence="2" id="KW-1185">Reference proteome</keyword>
<name>A0ACC0FPH3_9ERIC</name>
<dbReference type="EMBL" id="CM045771">
    <property type="protein sequence ID" value="KAI7990017.1"/>
    <property type="molecule type" value="Genomic_DNA"/>
</dbReference>
<proteinExistence type="predicted"/>
<evidence type="ECO:0000313" key="1">
    <source>
        <dbReference type="EMBL" id="KAI7990017.1"/>
    </source>
</evidence>
<gene>
    <name evidence="1" type="ORF">LOK49_LG13G02039</name>
</gene>
<accession>A0ACC0FPH3</accession>
<sequence length="263" mass="30273">MKARHQTASKIREIKGRVDDIAQRRQRYYYKFSSSKQGSSSNVANTGGWYDRRGDALLLEEDDLVGIDKPKQKLIDWVLDDADSRLKVISVVGMGGLGKTTLIKKVYDDLEVKRHFQNHAWITVSQSFKFEDLLKILIQQLFNEVKRPLPQSLETMDNNNLKVVPKEFLQESRYMLVLNDIWSIDAWDAIKIALPNRNCGSLVLLTTRIGNVASTSCSESHGYIYEMKALSPKESWTLFCNKTFQEKDCNLHLIELSKSILRR</sequence>
<protein>
    <submittedName>
        <fullName evidence="1">Disease resistance protein RPM1</fullName>
    </submittedName>
</protein>
<organism evidence="1 2">
    <name type="scientific">Camellia lanceoleosa</name>
    <dbReference type="NCBI Taxonomy" id="1840588"/>
    <lineage>
        <taxon>Eukaryota</taxon>
        <taxon>Viridiplantae</taxon>
        <taxon>Streptophyta</taxon>
        <taxon>Embryophyta</taxon>
        <taxon>Tracheophyta</taxon>
        <taxon>Spermatophyta</taxon>
        <taxon>Magnoliopsida</taxon>
        <taxon>eudicotyledons</taxon>
        <taxon>Gunneridae</taxon>
        <taxon>Pentapetalae</taxon>
        <taxon>asterids</taxon>
        <taxon>Ericales</taxon>
        <taxon>Theaceae</taxon>
        <taxon>Camellia</taxon>
    </lineage>
</organism>
<reference evidence="1 2" key="1">
    <citation type="journal article" date="2022" name="Plant J.">
        <title>Chromosome-level genome of Camellia lanceoleosa provides a valuable resource for understanding genome evolution and self-incompatibility.</title>
        <authorList>
            <person name="Gong W."/>
            <person name="Xiao S."/>
            <person name="Wang L."/>
            <person name="Liao Z."/>
            <person name="Chang Y."/>
            <person name="Mo W."/>
            <person name="Hu G."/>
            <person name="Li W."/>
            <person name="Zhao G."/>
            <person name="Zhu H."/>
            <person name="Hu X."/>
            <person name="Ji K."/>
            <person name="Xiang X."/>
            <person name="Song Q."/>
            <person name="Yuan D."/>
            <person name="Jin S."/>
            <person name="Zhang L."/>
        </authorList>
    </citation>
    <scope>NUCLEOTIDE SEQUENCE [LARGE SCALE GENOMIC DNA]</scope>
    <source>
        <strain evidence="1">SQ_2022a</strain>
    </source>
</reference>
<comment type="caution">
    <text evidence="1">The sequence shown here is derived from an EMBL/GenBank/DDBJ whole genome shotgun (WGS) entry which is preliminary data.</text>
</comment>
<evidence type="ECO:0000313" key="2">
    <source>
        <dbReference type="Proteomes" id="UP001060215"/>
    </source>
</evidence>